<accession>A7I3I1</accession>
<sequence length="46" mass="5830">MQYKDKIIRCLIIIFKFCVQFLEFFIVLYCEILLFLFAKFHHFLFF</sequence>
<proteinExistence type="predicted"/>
<keyword evidence="1" id="KW-0472">Membrane</keyword>
<dbReference type="AlphaFoldDB" id="A7I3I1"/>
<dbReference type="KEGG" id="cha:CHAB381_1540"/>
<evidence type="ECO:0000313" key="2">
    <source>
        <dbReference type="EMBL" id="ABS51501.1"/>
    </source>
</evidence>
<evidence type="ECO:0000313" key="3">
    <source>
        <dbReference type="Proteomes" id="UP000002407"/>
    </source>
</evidence>
<feature type="transmembrane region" description="Helical" evidence="1">
    <location>
        <begin position="12"/>
        <end position="38"/>
    </location>
</feature>
<name>A7I3I1_CAMHC</name>
<organism evidence="2 3">
    <name type="scientific">Campylobacter hominis (strain ATCC BAA-381 / DSM 21671 / CCUG 45161 / LMG 19568 / NCTC 13146 / CH001A)</name>
    <dbReference type="NCBI Taxonomy" id="360107"/>
    <lineage>
        <taxon>Bacteria</taxon>
        <taxon>Pseudomonadati</taxon>
        <taxon>Campylobacterota</taxon>
        <taxon>Epsilonproteobacteria</taxon>
        <taxon>Campylobacterales</taxon>
        <taxon>Campylobacteraceae</taxon>
        <taxon>Campylobacter</taxon>
    </lineage>
</organism>
<keyword evidence="1" id="KW-0812">Transmembrane</keyword>
<gene>
    <name evidence="2" type="ordered locus">CHAB381_1540</name>
</gene>
<dbReference type="EMBL" id="CP000776">
    <property type="protein sequence ID" value="ABS51501.1"/>
    <property type="molecule type" value="Genomic_DNA"/>
</dbReference>
<dbReference type="Proteomes" id="UP000002407">
    <property type="component" value="Chromosome"/>
</dbReference>
<protein>
    <submittedName>
        <fullName evidence="2">Uncharacterized protein</fullName>
    </submittedName>
</protein>
<evidence type="ECO:0000256" key="1">
    <source>
        <dbReference type="SAM" id="Phobius"/>
    </source>
</evidence>
<keyword evidence="1" id="KW-1133">Transmembrane helix</keyword>
<reference evidence="3" key="1">
    <citation type="submission" date="2007-07" db="EMBL/GenBank/DDBJ databases">
        <title>Complete genome sequence of Campylobacter hominis ATCC BAA-381, a commensal isolated from the human gastrointestinal tract.</title>
        <authorList>
            <person name="Fouts D.E."/>
            <person name="Mongodin E.F."/>
            <person name="Puiu D."/>
            <person name="Sebastian Y."/>
            <person name="Miller W.G."/>
            <person name="Mandrell R.E."/>
            <person name="Nelson K.E."/>
        </authorList>
    </citation>
    <scope>NUCLEOTIDE SEQUENCE [LARGE SCALE GENOMIC DNA]</scope>
    <source>
        <strain evidence="3">ATCC BAA-381 / LMG 19568 / NCTC 13146 / CH001A</strain>
    </source>
</reference>
<keyword evidence="3" id="KW-1185">Reference proteome</keyword>
<dbReference type="HOGENOM" id="CLU_3181351_0_0_7"/>